<comment type="caution">
    <text evidence="10">The sequence shown here is derived from an EMBL/GenBank/DDBJ whole genome shotgun (WGS) entry which is preliminary data.</text>
</comment>
<keyword evidence="4 9" id="KW-0460">Magnesium</keyword>
<evidence type="ECO:0000256" key="2">
    <source>
        <dbReference type="ARBA" id="ARBA00022448"/>
    </source>
</evidence>
<keyword evidence="3 9" id="KW-0812">Transmembrane</keyword>
<keyword evidence="10" id="KW-0378">Hydrolase</keyword>
<evidence type="ECO:0000256" key="5">
    <source>
        <dbReference type="ARBA" id="ARBA00022967"/>
    </source>
</evidence>
<comment type="similarity">
    <text evidence="9">Belongs to the H(+)-translocating pyrophosphatase (TC 3.A.10) family. K(+)-stimulated subfamily.</text>
</comment>
<dbReference type="GO" id="GO:0006814">
    <property type="term" value="P:sodium ion transport"/>
    <property type="evidence" value="ECO:0007669"/>
    <property type="project" value="UniProtKB-UniRule"/>
</dbReference>
<keyword evidence="9" id="KW-0915">Sodium</keyword>
<feature type="transmembrane region" description="Helical" evidence="9">
    <location>
        <begin position="547"/>
        <end position="569"/>
    </location>
</feature>
<keyword evidence="9" id="KW-0630">Potassium</keyword>
<evidence type="ECO:0000256" key="4">
    <source>
        <dbReference type="ARBA" id="ARBA00022842"/>
    </source>
</evidence>
<dbReference type="Proteomes" id="UP000813420">
    <property type="component" value="Unassembled WGS sequence"/>
</dbReference>
<keyword evidence="2 9" id="KW-0813">Transport</keyword>
<dbReference type="Pfam" id="PF03030">
    <property type="entry name" value="H_PPase"/>
    <property type="match status" value="1"/>
</dbReference>
<feature type="transmembrane region" description="Helical" evidence="9">
    <location>
        <begin position="637"/>
        <end position="659"/>
    </location>
</feature>
<dbReference type="PANTHER" id="PTHR31998">
    <property type="entry name" value="K(+)-INSENSITIVE PYROPHOSPHATE-ENERGIZED PROTON PUMP"/>
    <property type="match status" value="1"/>
</dbReference>
<dbReference type="PIRSF" id="PIRSF001265">
    <property type="entry name" value="H+-PPase"/>
    <property type="match status" value="1"/>
</dbReference>
<evidence type="ECO:0000256" key="1">
    <source>
        <dbReference type="ARBA" id="ARBA00004127"/>
    </source>
</evidence>
<dbReference type="NCBIfam" id="TIGR01104">
    <property type="entry name" value="V_PPase"/>
    <property type="match status" value="1"/>
</dbReference>
<feature type="transmembrane region" description="Helical" evidence="9">
    <location>
        <begin position="447"/>
        <end position="467"/>
    </location>
</feature>
<reference evidence="10" key="1">
    <citation type="journal article" date="2021" name="PeerJ">
        <title>Extensive microbial diversity within the chicken gut microbiome revealed by metagenomics and culture.</title>
        <authorList>
            <person name="Gilroy R."/>
            <person name="Ravi A."/>
            <person name="Getino M."/>
            <person name="Pursley I."/>
            <person name="Horton D.L."/>
            <person name="Alikhan N.F."/>
            <person name="Baker D."/>
            <person name="Gharbi K."/>
            <person name="Hall N."/>
            <person name="Watson M."/>
            <person name="Adriaenssens E.M."/>
            <person name="Foster-Nyarko E."/>
            <person name="Jarju S."/>
            <person name="Secka A."/>
            <person name="Antonio M."/>
            <person name="Oren A."/>
            <person name="Chaudhuri R.R."/>
            <person name="La Ragione R."/>
            <person name="Hildebrand F."/>
            <person name="Pallen M.J."/>
        </authorList>
    </citation>
    <scope>NUCLEOTIDE SEQUENCE</scope>
    <source>
        <strain evidence="10">USAMLcec4-12693</strain>
    </source>
</reference>
<sequence length="660" mass="67842">MEMFMNIVPVLGVIGLLFAGYLAAKVSRQDAGTEKMKEISRAISEGARAFLMSEYRILVIFVIVLFVLIGIGIGNWVTAVCFVVGALFSTLAGYCGMTVATKANVRTANAARTKGMNQALSIAFSGGAVMGMCVAGFGVLGVSLVYLLTKNVDVLSGFSLGASSIALFARVGGGIYTKAADVGADLVGKVEAGIPEDDPRNPAVIADNVGDNVGDVAGMGADLFESYVGALVSALTLGIVYFQVSGAAYPLIVAGLGLVASILATFFVRGDENANPHKALKMGSYVSSAIVLVVAVIFSKYCFGDYNAAIAVIAGLIVGLIIGIITEVYTSGDYKSVKEIAEQSETGAATTIISGISVGMKSTAIPILLICVGIFVAYQFCGLYGIALAAVGMLSTTAITVAVDAYGPVADNAGGIAEMSGLDPEVRKITDKLDAVGNTTAAMGKGFAIGSAALTALALFVSYAEAVQLEKIDLLDSRVIIGTLIGGMLPFLFSAMTMESVSKAAYQMIEEVRRQFRTMPGIMKGTEKPDYKSCVAISTTAALKEMLVPGVMAVAAPLLVGILLGTAALGGMQAGALTTGVMMAIFMSNAGGAWDNAKKYIEDGNHGGKGSEAHKAAVVGDTVGDPFKDTSGPSINILIKLMTIVSLVFAPLFLAVGGIL</sequence>
<keyword evidence="8 9" id="KW-0472">Membrane</keyword>
<organism evidence="10 11">
    <name type="scientific">Merdimonas faecis</name>
    <dbReference type="NCBI Taxonomy" id="1653435"/>
    <lineage>
        <taxon>Bacteria</taxon>
        <taxon>Bacillati</taxon>
        <taxon>Bacillota</taxon>
        <taxon>Clostridia</taxon>
        <taxon>Lachnospirales</taxon>
        <taxon>Lachnospiraceae</taxon>
        <taxon>Merdimonas</taxon>
    </lineage>
</organism>
<dbReference type="InterPro" id="IPR004131">
    <property type="entry name" value="PPase-energised_H-pump"/>
</dbReference>
<evidence type="ECO:0000313" key="11">
    <source>
        <dbReference type="Proteomes" id="UP000813420"/>
    </source>
</evidence>
<gene>
    <name evidence="9" type="primary">hppA</name>
    <name evidence="10" type="ORF">K8V39_09435</name>
</gene>
<dbReference type="HAMAP" id="MF_01129">
    <property type="entry name" value="PPase_energized_pump"/>
    <property type="match status" value="1"/>
</dbReference>
<reference evidence="10" key="2">
    <citation type="submission" date="2021-09" db="EMBL/GenBank/DDBJ databases">
        <authorList>
            <person name="Gilroy R."/>
        </authorList>
    </citation>
    <scope>NUCLEOTIDE SEQUENCE</scope>
    <source>
        <strain evidence="10">USAMLcec4-12693</strain>
    </source>
</reference>
<dbReference type="GO" id="GO:0000287">
    <property type="term" value="F:magnesium ion binding"/>
    <property type="evidence" value="ECO:0007669"/>
    <property type="project" value="UniProtKB-UniRule"/>
</dbReference>
<evidence type="ECO:0000256" key="8">
    <source>
        <dbReference type="ARBA" id="ARBA00023136"/>
    </source>
</evidence>
<comment type="activity regulation">
    <text evidence="9">Requires K(+) for maximal activity.</text>
</comment>
<comment type="subcellular location">
    <subcellularLocation>
        <location evidence="9">Cell membrane</location>
        <topology evidence="9">Multi-pass membrane protein</topology>
    </subcellularLocation>
    <subcellularLocation>
        <location evidence="1">Endomembrane system</location>
        <topology evidence="1">Multi-pass membrane protein</topology>
    </subcellularLocation>
</comment>
<feature type="transmembrane region" description="Helical" evidence="9">
    <location>
        <begin position="224"/>
        <end position="242"/>
    </location>
</feature>
<feature type="transmembrane region" description="Helical" evidence="9">
    <location>
        <begin position="6"/>
        <end position="24"/>
    </location>
</feature>
<keyword evidence="7 9" id="KW-0406">Ion transport</keyword>
<feature type="transmembrane region" description="Helical" evidence="9">
    <location>
        <begin position="479"/>
        <end position="498"/>
    </location>
</feature>
<dbReference type="EC" id="7.2.3.1" evidence="9"/>
<proteinExistence type="inferred from homology"/>
<dbReference type="GO" id="GO:0005886">
    <property type="term" value="C:plasma membrane"/>
    <property type="evidence" value="ECO:0007669"/>
    <property type="project" value="UniProtKB-SubCell"/>
</dbReference>
<dbReference type="EMBL" id="DYXE01000080">
    <property type="protein sequence ID" value="HJH50473.1"/>
    <property type="molecule type" value="Genomic_DNA"/>
</dbReference>
<feature type="transmembrane region" description="Helical" evidence="9">
    <location>
        <begin position="248"/>
        <end position="268"/>
    </location>
</feature>
<protein>
    <recommendedName>
        <fullName evidence="9">Putative K(+)-stimulated pyrophosphate-energized sodium pump</fullName>
        <ecNumber evidence="9">7.2.3.1</ecNumber>
    </recommendedName>
    <alternativeName>
        <fullName evidence="9">Membrane-bound sodium-translocating pyrophosphatase</fullName>
    </alternativeName>
    <alternativeName>
        <fullName evidence="9">Pyrophosphate-energized inorganic pyrophosphatase</fullName>
        <shortName evidence="9">Na(+)-PPase</shortName>
    </alternativeName>
</protein>
<evidence type="ECO:0000256" key="6">
    <source>
        <dbReference type="ARBA" id="ARBA00022989"/>
    </source>
</evidence>
<dbReference type="AlphaFoldDB" id="A0A9D2VZ14"/>
<accession>A0A9D2VZ14</accession>
<dbReference type="GO" id="GO:0012505">
    <property type="term" value="C:endomembrane system"/>
    <property type="evidence" value="ECO:0007669"/>
    <property type="project" value="UniProtKB-SubCell"/>
</dbReference>
<dbReference type="NCBIfam" id="NF001960">
    <property type="entry name" value="PRK00733.3-5"/>
    <property type="match status" value="1"/>
</dbReference>
<evidence type="ECO:0000256" key="7">
    <source>
        <dbReference type="ARBA" id="ARBA00023065"/>
    </source>
</evidence>
<dbReference type="GO" id="GO:0004427">
    <property type="term" value="F:inorganic diphosphate phosphatase activity"/>
    <property type="evidence" value="ECO:0007669"/>
    <property type="project" value="UniProtKB-UniRule"/>
</dbReference>
<comment type="function">
    <text evidence="9">Sodium pump that utilizes the energy of pyrophosphate hydrolysis as the driving force for Na(+) movement across the membrane.</text>
</comment>
<keyword evidence="5 9" id="KW-1278">Translocase</keyword>
<evidence type="ECO:0000256" key="9">
    <source>
        <dbReference type="HAMAP-Rule" id="MF_01129"/>
    </source>
</evidence>
<comment type="cofactor">
    <cofactor evidence="9">
        <name>Mg(2+)</name>
        <dbReference type="ChEBI" id="CHEBI:18420"/>
    </cofactor>
</comment>
<evidence type="ECO:0000313" key="10">
    <source>
        <dbReference type="EMBL" id="HJH50473.1"/>
    </source>
</evidence>
<comment type="subunit">
    <text evidence="9">Homodimer.</text>
</comment>
<dbReference type="OrthoDB" id="9808652at2"/>
<keyword evidence="9" id="KW-0739">Sodium transport</keyword>
<feature type="transmembrane region" description="Helical" evidence="9">
    <location>
        <begin position="82"/>
        <end position="101"/>
    </location>
</feature>
<feature type="site" description="Determinant of potassium dependence" evidence="9">
    <location>
        <position position="441"/>
    </location>
</feature>
<feature type="transmembrane region" description="Helical" evidence="9">
    <location>
        <begin position="57"/>
        <end position="76"/>
    </location>
</feature>
<feature type="transmembrane region" description="Helical" evidence="9">
    <location>
        <begin position="307"/>
        <end position="329"/>
    </location>
</feature>
<comment type="caution">
    <text evidence="9">Lacks conserved residue(s) required for the propagation of feature annotation.</text>
</comment>
<dbReference type="RefSeq" id="WP_070090224.1">
    <property type="nucleotide sequence ID" value="NZ_CABMJS010000035.1"/>
</dbReference>
<dbReference type="GO" id="GO:0030955">
    <property type="term" value="F:potassium ion binding"/>
    <property type="evidence" value="ECO:0007669"/>
    <property type="project" value="UniProtKB-UniRule"/>
</dbReference>
<feature type="transmembrane region" description="Helical" evidence="9">
    <location>
        <begin position="576"/>
        <end position="594"/>
    </location>
</feature>
<dbReference type="GO" id="GO:0009678">
    <property type="term" value="F:diphosphate hydrolysis-driven proton transmembrane transporter activity"/>
    <property type="evidence" value="ECO:0007669"/>
    <property type="project" value="UniProtKB-UniRule"/>
</dbReference>
<name>A0A9D2VZ14_9FIRM</name>
<feature type="transmembrane region" description="Helical" evidence="9">
    <location>
        <begin position="280"/>
        <end position="301"/>
    </location>
</feature>
<feature type="transmembrane region" description="Helical" evidence="9">
    <location>
        <begin position="122"/>
        <end position="148"/>
    </location>
</feature>
<keyword evidence="9" id="KW-1003">Cell membrane</keyword>
<feature type="transmembrane region" description="Helical" evidence="9">
    <location>
        <begin position="367"/>
        <end position="391"/>
    </location>
</feature>
<comment type="catalytic activity">
    <reaction evidence="9">
        <text>Na(+)(in) + diphosphate + H2O = Na(+)(out) + 2 phosphate + H(+)</text>
        <dbReference type="Rhea" id="RHEA:57884"/>
        <dbReference type="ChEBI" id="CHEBI:15377"/>
        <dbReference type="ChEBI" id="CHEBI:15378"/>
        <dbReference type="ChEBI" id="CHEBI:29101"/>
        <dbReference type="ChEBI" id="CHEBI:33019"/>
        <dbReference type="ChEBI" id="CHEBI:43474"/>
        <dbReference type="EC" id="7.2.3.1"/>
    </reaction>
</comment>
<keyword evidence="6 9" id="KW-1133">Transmembrane helix</keyword>
<evidence type="ECO:0000256" key="3">
    <source>
        <dbReference type="ARBA" id="ARBA00022692"/>
    </source>
</evidence>